<keyword evidence="1" id="KW-0175">Coiled coil</keyword>
<evidence type="ECO:0000256" key="2">
    <source>
        <dbReference type="SAM" id="MobiDB-lite"/>
    </source>
</evidence>
<feature type="region of interest" description="Disordered" evidence="2">
    <location>
        <begin position="226"/>
        <end position="285"/>
    </location>
</feature>
<evidence type="ECO:0000256" key="1">
    <source>
        <dbReference type="SAM" id="Coils"/>
    </source>
</evidence>
<proteinExistence type="predicted"/>
<evidence type="ECO:0000313" key="3">
    <source>
        <dbReference type="EMBL" id="CAD7430425.1"/>
    </source>
</evidence>
<gene>
    <name evidence="3" type="ORF">TMSB3V08_LOCUS7181</name>
</gene>
<dbReference type="EMBL" id="OB794492">
    <property type="protein sequence ID" value="CAD7430425.1"/>
    <property type="molecule type" value="Genomic_DNA"/>
</dbReference>
<organism evidence="3">
    <name type="scientific">Timema monikensis</name>
    <dbReference type="NCBI Taxonomy" id="170555"/>
    <lineage>
        <taxon>Eukaryota</taxon>
        <taxon>Metazoa</taxon>
        <taxon>Ecdysozoa</taxon>
        <taxon>Arthropoda</taxon>
        <taxon>Hexapoda</taxon>
        <taxon>Insecta</taxon>
        <taxon>Pterygota</taxon>
        <taxon>Neoptera</taxon>
        <taxon>Polyneoptera</taxon>
        <taxon>Phasmatodea</taxon>
        <taxon>Timematodea</taxon>
        <taxon>Timematoidea</taxon>
        <taxon>Timematidae</taxon>
        <taxon>Timema</taxon>
    </lineage>
</organism>
<protein>
    <submittedName>
        <fullName evidence="3">Uncharacterized protein</fullName>
    </submittedName>
</protein>
<reference evidence="3" key="1">
    <citation type="submission" date="2020-11" db="EMBL/GenBank/DDBJ databases">
        <authorList>
            <person name="Tran Van P."/>
        </authorList>
    </citation>
    <scope>NUCLEOTIDE SEQUENCE</scope>
</reference>
<feature type="coiled-coil region" evidence="1">
    <location>
        <begin position="85"/>
        <end position="112"/>
    </location>
</feature>
<name>A0A7R9EAM8_9NEOP</name>
<feature type="compositionally biased region" description="Basic and acidic residues" evidence="2">
    <location>
        <begin position="226"/>
        <end position="240"/>
    </location>
</feature>
<sequence>MEKRLLVKLHTQLLETRTQYDGIKEDLHAVLLKHYVTTPVHIPEINTGYDVQPNIDLVRRRLEFDSAQSTPDLPDKGKDDNSGELISLQNEVTLLRNENSSLRNENTTLRNTVVVLDSKVFGALARIRVYYMELVGSCKQEIGYPTWLCHLFERAIKLSYVMKEQYCFNPNPLLPTFTLPPTASYVAGASTLLPYLETSCSTATQLPPKLQRGITFLAPDVGRLKTQDRCPTDQLHDPRTPHNTSGSEQILVAPKHPQQRSQDNLTKEDNMALTRSQKCSNPSCTPGGDQHYVNGTSWLTGTGKDGRDIICNDCRRCYNYQCLGWKDELKRPWWPLLPMSTMPMVQLLHPTAIIPFPPTNVHVQAPTSYQPYHTFTVQGMKTLLPSLNVVSSSSEPLE</sequence>
<accession>A0A7R9EAM8</accession>
<feature type="compositionally biased region" description="Polar residues" evidence="2">
    <location>
        <begin position="273"/>
        <end position="284"/>
    </location>
</feature>
<dbReference type="AlphaFoldDB" id="A0A7R9EAM8"/>